<evidence type="ECO:0000313" key="2">
    <source>
        <dbReference type="Proteomes" id="UP001062846"/>
    </source>
</evidence>
<sequence>MLCRCCSDCGLVIMTFNVEDQSEDSLQCFPGLPRLQYAASEYQPCCFVYVIRRIHQYMKVVIPVEFDPFVFAPSEMMVTVNSGKCSYIVEVENEQLTKGWYTVALNHKLGKNYTMLFASVRRHVFELFIFDEEGSRVKHELINNGLDSQTITLGISCLLAGPFVTSYLPASFQASSSEHQFCTTLRRADLKEMAPDARRLGKRALEWFKSAKDAMRREEESTVKFLAPMFRPSYPLFRQAVPRASARNLPPLSGPCKASYNSEWENHANFSWTQHPSDPYYATTSLRPKFSNISDPWAYYPTSPQQSYEQPAPPPPKKYSLDFQDKILQALEEFEANNQCFTQALHSQAQSLANIEAYANQIETAINQWDEKILLNNEQEVGMGHDEDAWKVVDIEQEEDIDYGENTRDVRQLITNFENSRVEEVVLPKKSVDSLPPSLGFTLEIMPSDQGIETCADTFTTCIYANRYWTNGNFQSPTFA</sequence>
<comment type="caution">
    <text evidence="1">The sequence shown here is derived from an EMBL/GenBank/DDBJ whole genome shotgun (WGS) entry which is preliminary data.</text>
</comment>
<organism evidence="1 2">
    <name type="scientific">Rhododendron molle</name>
    <name type="common">Chinese azalea</name>
    <name type="synonym">Azalea mollis</name>
    <dbReference type="NCBI Taxonomy" id="49168"/>
    <lineage>
        <taxon>Eukaryota</taxon>
        <taxon>Viridiplantae</taxon>
        <taxon>Streptophyta</taxon>
        <taxon>Embryophyta</taxon>
        <taxon>Tracheophyta</taxon>
        <taxon>Spermatophyta</taxon>
        <taxon>Magnoliopsida</taxon>
        <taxon>eudicotyledons</taxon>
        <taxon>Gunneridae</taxon>
        <taxon>Pentapetalae</taxon>
        <taxon>asterids</taxon>
        <taxon>Ericales</taxon>
        <taxon>Ericaceae</taxon>
        <taxon>Ericoideae</taxon>
        <taxon>Rhodoreae</taxon>
        <taxon>Rhododendron</taxon>
    </lineage>
</organism>
<gene>
    <name evidence="1" type="ORF">RHMOL_Rhmol10G0307500</name>
</gene>
<accession>A0ACC0M8I3</accession>
<proteinExistence type="predicted"/>
<evidence type="ECO:0000313" key="1">
    <source>
        <dbReference type="EMBL" id="KAI8537091.1"/>
    </source>
</evidence>
<name>A0ACC0M8I3_RHOML</name>
<protein>
    <submittedName>
        <fullName evidence="1">Uncharacterized protein</fullName>
    </submittedName>
</protein>
<reference evidence="1" key="1">
    <citation type="submission" date="2022-02" db="EMBL/GenBank/DDBJ databases">
        <title>Plant Genome Project.</title>
        <authorList>
            <person name="Zhang R.-G."/>
        </authorList>
    </citation>
    <scope>NUCLEOTIDE SEQUENCE</scope>
    <source>
        <strain evidence="1">AT1</strain>
    </source>
</reference>
<dbReference type="Proteomes" id="UP001062846">
    <property type="component" value="Chromosome 10"/>
</dbReference>
<keyword evidence="2" id="KW-1185">Reference proteome</keyword>
<dbReference type="EMBL" id="CM046397">
    <property type="protein sequence ID" value="KAI8537091.1"/>
    <property type="molecule type" value="Genomic_DNA"/>
</dbReference>